<dbReference type="Bgee" id="ENSOANG00000020298">
    <property type="expression patterns" value="Expressed in testis and 5 other cell types or tissues"/>
</dbReference>
<reference evidence="8" key="2">
    <citation type="submission" date="2025-08" db="UniProtKB">
        <authorList>
            <consortium name="Ensembl"/>
        </authorList>
    </citation>
    <scope>IDENTIFICATION</scope>
    <source>
        <strain evidence="8">Glennie</strain>
    </source>
</reference>
<dbReference type="Proteomes" id="UP000002279">
    <property type="component" value="Chromosome 10"/>
</dbReference>
<reference evidence="8" key="3">
    <citation type="submission" date="2025-09" db="UniProtKB">
        <authorList>
            <consortium name="Ensembl"/>
        </authorList>
    </citation>
    <scope>IDENTIFICATION</scope>
    <source>
        <strain evidence="8">Glennie</strain>
    </source>
</reference>
<evidence type="ECO:0000256" key="6">
    <source>
        <dbReference type="SAM" id="MobiDB-lite"/>
    </source>
</evidence>
<dbReference type="GO" id="GO:0050294">
    <property type="term" value="F:steroid sulfotransferase activity"/>
    <property type="evidence" value="ECO:0007669"/>
    <property type="project" value="Ensembl"/>
</dbReference>
<dbReference type="GO" id="GO:0005737">
    <property type="term" value="C:cytoplasm"/>
    <property type="evidence" value="ECO:0000318"/>
    <property type="project" value="GO_Central"/>
</dbReference>
<feature type="region of interest" description="Disordered" evidence="6">
    <location>
        <begin position="307"/>
        <end position="337"/>
    </location>
</feature>
<comment type="similarity">
    <text evidence="2 5">Belongs to the sulfotransferase 1 family.</text>
</comment>
<dbReference type="RefSeq" id="XP_028928925.1">
    <property type="nucleotide sequence ID" value="XM_029073092.2"/>
</dbReference>
<dbReference type="SUPFAM" id="SSF52540">
    <property type="entry name" value="P-loop containing nucleoside triphosphate hydrolases"/>
    <property type="match status" value="1"/>
</dbReference>
<evidence type="ECO:0000256" key="1">
    <source>
        <dbReference type="ARBA" id="ARBA00004496"/>
    </source>
</evidence>
<evidence type="ECO:0000313" key="8">
    <source>
        <dbReference type="Ensembl" id="ENSOANP00000025792.3"/>
    </source>
</evidence>
<keyword evidence="9" id="KW-1185">Reference proteome</keyword>
<evidence type="ECO:0000256" key="3">
    <source>
        <dbReference type="ARBA" id="ARBA00022490"/>
    </source>
</evidence>
<proteinExistence type="inferred from homology"/>
<dbReference type="HOGENOM" id="CLU_1209475_0_0_1"/>
<feature type="domain" description="Sulfotransferase" evidence="7">
    <location>
        <begin position="61"/>
        <end position="305"/>
    </location>
</feature>
<evidence type="ECO:0000259" key="7">
    <source>
        <dbReference type="Pfam" id="PF00685"/>
    </source>
</evidence>
<keyword evidence="4 5" id="KW-0808">Transferase</keyword>
<accession>F6UUE4</accession>
<dbReference type="GO" id="GO:0050427">
    <property type="term" value="P:3'-phosphoadenosine 5'-phosphosulfate metabolic process"/>
    <property type="evidence" value="ECO:0007669"/>
    <property type="project" value="Ensembl"/>
</dbReference>
<dbReference type="CTD" id="6820"/>
<dbReference type="PANTHER" id="PTHR11783">
    <property type="entry name" value="SULFOTRANSFERASE SULT"/>
    <property type="match status" value="1"/>
</dbReference>
<dbReference type="eggNOG" id="KOG1584">
    <property type="taxonomic scope" value="Eukaryota"/>
</dbReference>
<dbReference type="FunFam" id="3.40.50.300:FF:000433">
    <property type="entry name" value="Estrogen sulfotransferase"/>
    <property type="match status" value="1"/>
</dbReference>
<comment type="subcellular location">
    <subcellularLocation>
        <location evidence="1">Cytoplasm</location>
    </subcellularLocation>
</comment>
<protein>
    <recommendedName>
        <fullName evidence="5">Sulfotransferase</fullName>
        <ecNumber evidence="5">2.8.2.-</ecNumber>
    </recommendedName>
</protein>
<dbReference type="GO" id="GO:0045606">
    <property type="term" value="P:positive regulation of epidermal cell differentiation"/>
    <property type="evidence" value="ECO:0007669"/>
    <property type="project" value="Ensembl"/>
</dbReference>
<dbReference type="RefSeq" id="XP_028928926.1">
    <property type="nucleotide sequence ID" value="XM_029073093.2"/>
</dbReference>
<keyword evidence="3" id="KW-0963">Cytoplasm</keyword>
<dbReference type="GeneID" id="100091264"/>
<dbReference type="Ensembl" id="ENSOANT00000029596.3">
    <property type="protein sequence ID" value="ENSOANP00000025792.3"/>
    <property type="gene ID" value="ENSOANG00000020298.3"/>
</dbReference>
<dbReference type="InParanoid" id="F6UUE4"/>
<dbReference type="STRING" id="9258.ENSOANP00000025792"/>
<organism evidence="8 9">
    <name type="scientific">Ornithorhynchus anatinus</name>
    <name type="common">Duckbill platypus</name>
    <dbReference type="NCBI Taxonomy" id="9258"/>
    <lineage>
        <taxon>Eukaryota</taxon>
        <taxon>Metazoa</taxon>
        <taxon>Chordata</taxon>
        <taxon>Craniata</taxon>
        <taxon>Vertebrata</taxon>
        <taxon>Euteleostomi</taxon>
        <taxon>Mammalia</taxon>
        <taxon>Monotremata</taxon>
        <taxon>Ornithorhynchidae</taxon>
        <taxon>Ornithorhynchus</taxon>
    </lineage>
</organism>
<dbReference type="Pfam" id="PF00685">
    <property type="entry name" value="Sulfotransfer_1"/>
    <property type="match status" value="1"/>
</dbReference>
<dbReference type="GO" id="GO:0008285">
    <property type="term" value="P:negative regulation of cell population proliferation"/>
    <property type="evidence" value="ECO:0007669"/>
    <property type="project" value="Ensembl"/>
</dbReference>
<dbReference type="FunCoup" id="F6UUE4">
    <property type="interactions" value="906"/>
</dbReference>
<evidence type="ECO:0000256" key="4">
    <source>
        <dbReference type="ARBA" id="ARBA00022679"/>
    </source>
</evidence>
<dbReference type="OMA" id="DPYEKNI"/>
<dbReference type="GO" id="GO:0015485">
    <property type="term" value="F:cholesterol binding"/>
    <property type="evidence" value="ECO:0007669"/>
    <property type="project" value="Ensembl"/>
</dbReference>
<feature type="compositionally biased region" description="Pro residues" evidence="6">
    <location>
        <begin position="327"/>
        <end position="337"/>
    </location>
</feature>
<dbReference type="GO" id="GO:1990239">
    <property type="term" value="F:steroid hormone binding"/>
    <property type="evidence" value="ECO:0007669"/>
    <property type="project" value="Ensembl"/>
</dbReference>
<evidence type="ECO:0000256" key="5">
    <source>
        <dbReference type="RuleBase" id="RU361155"/>
    </source>
</evidence>
<dbReference type="InterPro" id="IPR000863">
    <property type="entry name" value="Sulfotransferase_dom"/>
</dbReference>
<dbReference type="GO" id="GO:0008146">
    <property type="term" value="F:sulfotransferase activity"/>
    <property type="evidence" value="ECO:0000318"/>
    <property type="project" value="GO_Central"/>
</dbReference>
<gene>
    <name evidence="8" type="primary">SULT2B1</name>
</gene>
<evidence type="ECO:0000313" key="9">
    <source>
        <dbReference type="Proteomes" id="UP000002279"/>
    </source>
</evidence>
<evidence type="ECO:0000256" key="2">
    <source>
        <dbReference type="ARBA" id="ARBA00005771"/>
    </source>
</evidence>
<dbReference type="AlphaFoldDB" id="F6UUE4"/>
<reference evidence="8 9" key="1">
    <citation type="journal article" date="2008" name="Nature">
        <title>Genome analysis of the platypus reveals unique signatures of evolution.</title>
        <authorList>
            <person name="Warren W.C."/>
            <person name="Hillier L.W."/>
            <person name="Marshall Graves J.A."/>
            <person name="Birney E."/>
            <person name="Ponting C.P."/>
            <person name="Grutzner F."/>
            <person name="Belov K."/>
            <person name="Miller W."/>
            <person name="Clarke L."/>
            <person name="Chinwalla A.T."/>
            <person name="Yang S.P."/>
            <person name="Heger A."/>
            <person name="Locke D.P."/>
            <person name="Miethke P."/>
            <person name="Waters P.D."/>
            <person name="Veyrunes F."/>
            <person name="Fulton L."/>
            <person name="Fulton B."/>
            <person name="Graves T."/>
            <person name="Wallis J."/>
            <person name="Puente X.S."/>
            <person name="Lopez-Otin C."/>
            <person name="Ordonez G.R."/>
            <person name="Eichler E.E."/>
            <person name="Chen L."/>
            <person name="Cheng Z."/>
            <person name="Deakin J.E."/>
            <person name="Alsop A."/>
            <person name="Thompson K."/>
            <person name="Kirby P."/>
            <person name="Papenfuss A.T."/>
            <person name="Wakefield M.J."/>
            <person name="Olender T."/>
            <person name="Lancet D."/>
            <person name="Huttley G.A."/>
            <person name="Smit A.F."/>
            <person name="Pask A."/>
            <person name="Temple-Smith P."/>
            <person name="Batzer M.A."/>
            <person name="Walker J.A."/>
            <person name="Konkel M.K."/>
            <person name="Harris R.S."/>
            <person name="Whittington C.M."/>
            <person name="Wong E.S."/>
            <person name="Gemmell N.J."/>
            <person name="Buschiazzo E."/>
            <person name="Vargas Jentzsch I.M."/>
            <person name="Merkel A."/>
            <person name="Schmitz J."/>
            <person name="Zemann A."/>
            <person name="Churakov G."/>
            <person name="Kriegs J.O."/>
            <person name="Brosius J."/>
            <person name="Murchison E.P."/>
            <person name="Sachidanandam R."/>
            <person name="Smith C."/>
            <person name="Hannon G.J."/>
            <person name="Tsend-Ayush E."/>
            <person name="McMillan D."/>
            <person name="Attenborough R."/>
            <person name="Rens W."/>
            <person name="Ferguson-Smith M."/>
            <person name="Lefevre C.M."/>
            <person name="Sharp J.A."/>
            <person name="Nicholas K.R."/>
            <person name="Ray D.A."/>
            <person name="Kube M."/>
            <person name="Reinhardt R."/>
            <person name="Pringle T.H."/>
            <person name="Taylor J."/>
            <person name="Jones R.C."/>
            <person name="Nixon B."/>
            <person name="Dacheux J.L."/>
            <person name="Niwa H."/>
            <person name="Sekita Y."/>
            <person name="Huang X."/>
            <person name="Stark A."/>
            <person name="Kheradpour P."/>
            <person name="Kellis M."/>
            <person name="Flicek P."/>
            <person name="Chen Y."/>
            <person name="Webber C."/>
            <person name="Hardison R."/>
            <person name="Nelson J."/>
            <person name="Hallsworth-Pepin K."/>
            <person name="Delehaunty K."/>
            <person name="Markovic C."/>
            <person name="Minx P."/>
            <person name="Feng Y."/>
            <person name="Kremitzki C."/>
            <person name="Mitreva M."/>
            <person name="Glasscock J."/>
            <person name="Wylie T."/>
            <person name="Wohldmann P."/>
            <person name="Thiru P."/>
            <person name="Nhan M.N."/>
            <person name="Pohl C.S."/>
            <person name="Smith S.M."/>
            <person name="Hou S."/>
            <person name="Nefedov M."/>
            <person name="de Jong P.J."/>
            <person name="Renfree M.B."/>
            <person name="Mardis E.R."/>
            <person name="Wilson R.K."/>
        </authorList>
    </citation>
    <scope>NUCLEOTIDE SEQUENCE [LARGE SCALE GENOMIC DNA]</scope>
    <source>
        <strain evidence="8 9">Glennie</strain>
    </source>
</reference>
<sequence>MEAPLESRISAFWNASRPDPRAEISKKVPSCYFKYKGINFPIGIYSPESLSVAENEFEALDGDIFIVTYPKSGTIWMIEILSLILHDGDPTWARSVPNWERAPWYETVVGPERLRNRPPPRLIASHLPIQLFAKSFFSSNAKVIYIGRDPRDVFVSLYHYSKIASQLKDPESPDQFLQDFLKGEVQFGSWFDHIKGWLRMRGKDNFLFLTYEELQQDLRRVVEQVCRFLDRELSEAALASVLANTTFGAMKENRMSNLTLLPAVLLDHTRGAFLRKGICGDWKNHFTVAQSEAFDRVYGERMKGLEGAFPWDQDTRDPNPEPDPEPDSPPRPTPLGL</sequence>
<dbReference type="GeneTree" id="ENSGT00940000159269"/>
<dbReference type="GO" id="GO:0005829">
    <property type="term" value="C:cytosol"/>
    <property type="evidence" value="ECO:0007669"/>
    <property type="project" value="Ensembl"/>
</dbReference>
<dbReference type="GO" id="GO:0051923">
    <property type="term" value="P:sulfation"/>
    <property type="evidence" value="ECO:0000318"/>
    <property type="project" value="GO_Central"/>
</dbReference>
<dbReference type="InterPro" id="IPR027417">
    <property type="entry name" value="P-loop_NTPase"/>
</dbReference>
<dbReference type="GO" id="GO:0003676">
    <property type="term" value="F:nucleic acid binding"/>
    <property type="evidence" value="ECO:0007669"/>
    <property type="project" value="Ensembl"/>
</dbReference>
<dbReference type="GO" id="GO:0008203">
    <property type="term" value="P:cholesterol metabolic process"/>
    <property type="evidence" value="ECO:0007669"/>
    <property type="project" value="Ensembl"/>
</dbReference>
<dbReference type="Gene3D" id="3.40.50.300">
    <property type="entry name" value="P-loop containing nucleotide triphosphate hydrolases"/>
    <property type="match status" value="1"/>
</dbReference>
<name>F6UUE4_ORNAN</name>
<dbReference type="EC" id="2.8.2.-" evidence="5"/>
<dbReference type="RefSeq" id="XP_028928924.1">
    <property type="nucleotide sequence ID" value="XM_029073091.2"/>
</dbReference>